<accession>A0A5N5Q8J3</accession>
<evidence type="ECO:0000313" key="5">
    <source>
        <dbReference type="Proteomes" id="UP000383932"/>
    </source>
</evidence>
<sequence>MTSPPTSPKPRRGFRGFIREQYGIIASHLRTPSQQILQVPSSRSGSKSPAPSERLDSTTGVGEILSMNRTEESLKRINPFPILVVSAPDQARSSAWTKLGGALETLYDAAQLFPPLQLSIGALMSCLDTWELAMRNREGYENLAQELTRLSQSLSRHIGESRSFRMSNCISNISQSIEEQVKSLHQKQHHDIRSRLVGASTNEEDLMKHYRNIESLFRQLQTDVNLSTWSVANEHLANTRLEALAPSKSAPYDSALSAEISRRTCTEGTRTAILSGLDDWSSNLDAKDIYLMSGMAGTGKTTIACSLSEKLEDRKQLAASFFCARTSPECRQVQRIIPTIVYQLARYSIPFQVALCEVLGTDPDIGSRNIGKQFERLLKKPLMAVKEAIPNNLVVVIDALDECEDRTGVERLLDLLFQFAGDIPLRFFITSRPEPEIYMKMVSQAPGSRTVLHLHEIEKSLVQADITLYLNEELGRFMSPTQAQIEQLSQRSANLFIYAATLVRHVQLGVPLSDHEARLDSLLATTIHSTNQYSQLDKLYTAVLESALNGRDLSKEVVDIMRAVLWTVICAQEPVDIETIAALRADFDLH</sequence>
<gene>
    <name evidence="4" type="ORF">CTheo_8562</name>
</gene>
<dbReference type="SUPFAM" id="SSF52540">
    <property type="entry name" value="P-loop containing nucleoside triphosphate hydrolases"/>
    <property type="match status" value="1"/>
</dbReference>
<name>A0A5N5Q8J3_9AGAM</name>
<dbReference type="Pfam" id="PF24883">
    <property type="entry name" value="NPHP3_N"/>
    <property type="match status" value="1"/>
</dbReference>
<dbReference type="InterPro" id="IPR056884">
    <property type="entry name" value="NPHP3-like_N"/>
</dbReference>
<organism evidence="4 5">
    <name type="scientific">Ceratobasidium theobromae</name>
    <dbReference type="NCBI Taxonomy" id="1582974"/>
    <lineage>
        <taxon>Eukaryota</taxon>
        <taxon>Fungi</taxon>
        <taxon>Dikarya</taxon>
        <taxon>Basidiomycota</taxon>
        <taxon>Agaricomycotina</taxon>
        <taxon>Agaricomycetes</taxon>
        <taxon>Cantharellales</taxon>
        <taxon>Ceratobasidiaceae</taxon>
        <taxon>Ceratobasidium</taxon>
    </lineage>
</organism>
<evidence type="ECO:0000256" key="2">
    <source>
        <dbReference type="SAM" id="MobiDB-lite"/>
    </source>
</evidence>
<dbReference type="PROSITE" id="PS50837">
    <property type="entry name" value="NACHT"/>
    <property type="match status" value="1"/>
</dbReference>
<dbReference type="EMBL" id="SSOP01000627">
    <property type="protein sequence ID" value="KAB5587994.1"/>
    <property type="molecule type" value="Genomic_DNA"/>
</dbReference>
<dbReference type="OrthoDB" id="3027122at2759"/>
<reference evidence="4 5" key="1">
    <citation type="journal article" date="2019" name="Fungal Biol. Biotechnol.">
        <title>Draft genome sequence of fastidious pathogen Ceratobasidium theobromae, which causes vascular-streak dieback in Theobroma cacao.</title>
        <authorList>
            <person name="Ali S.S."/>
            <person name="Asman A."/>
            <person name="Shao J."/>
            <person name="Firmansyah A.P."/>
            <person name="Susilo A.W."/>
            <person name="Rosmana A."/>
            <person name="McMahon P."/>
            <person name="Junaid M."/>
            <person name="Guest D."/>
            <person name="Kheng T.Y."/>
            <person name="Meinhardt L.W."/>
            <person name="Bailey B.A."/>
        </authorList>
    </citation>
    <scope>NUCLEOTIDE SEQUENCE [LARGE SCALE GENOMIC DNA]</scope>
    <source>
        <strain evidence="4 5">CT2</strain>
    </source>
</reference>
<feature type="domain" description="NACHT" evidence="3">
    <location>
        <begin position="288"/>
        <end position="433"/>
    </location>
</feature>
<dbReference type="InterPro" id="IPR027417">
    <property type="entry name" value="P-loop_NTPase"/>
</dbReference>
<dbReference type="InterPro" id="IPR007111">
    <property type="entry name" value="NACHT_NTPase"/>
</dbReference>
<dbReference type="PANTHER" id="PTHR10039">
    <property type="entry name" value="AMELOGENIN"/>
    <property type="match status" value="1"/>
</dbReference>
<dbReference type="Gene3D" id="3.40.50.300">
    <property type="entry name" value="P-loop containing nucleotide triphosphate hydrolases"/>
    <property type="match status" value="1"/>
</dbReference>
<dbReference type="PANTHER" id="PTHR10039:SF14">
    <property type="entry name" value="NACHT DOMAIN-CONTAINING PROTEIN"/>
    <property type="match status" value="1"/>
</dbReference>
<dbReference type="Proteomes" id="UP000383932">
    <property type="component" value="Unassembled WGS sequence"/>
</dbReference>
<proteinExistence type="predicted"/>
<evidence type="ECO:0000256" key="1">
    <source>
        <dbReference type="ARBA" id="ARBA00022737"/>
    </source>
</evidence>
<evidence type="ECO:0000259" key="3">
    <source>
        <dbReference type="PROSITE" id="PS50837"/>
    </source>
</evidence>
<dbReference type="AlphaFoldDB" id="A0A5N5Q8J3"/>
<feature type="compositionally biased region" description="Low complexity" evidence="2">
    <location>
        <begin position="40"/>
        <end position="52"/>
    </location>
</feature>
<keyword evidence="1" id="KW-0677">Repeat</keyword>
<evidence type="ECO:0000313" key="4">
    <source>
        <dbReference type="EMBL" id="KAB5587994.1"/>
    </source>
</evidence>
<keyword evidence="5" id="KW-1185">Reference proteome</keyword>
<comment type="caution">
    <text evidence="4">The sequence shown here is derived from an EMBL/GenBank/DDBJ whole genome shotgun (WGS) entry which is preliminary data.</text>
</comment>
<protein>
    <recommendedName>
        <fullName evidence="3">NACHT domain-containing protein</fullName>
    </recommendedName>
</protein>
<feature type="region of interest" description="Disordered" evidence="2">
    <location>
        <begin position="33"/>
        <end position="62"/>
    </location>
</feature>